<dbReference type="PANTHER" id="PTHR22597">
    <property type="entry name" value="POLYCOMB GROUP PROTEIN"/>
    <property type="match status" value="1"/>
</dbReference>
<dbReference type="InterPro" id="IPR056068">
    <property type="entry name" value="EMF2-like_DUF7651"/>
</dbReference>
<sequence length="151" mass="16831">MLDRPVYSPAVVEVVLSSVELIRFLGMSFSALSLSDFLLIQYSTVYRFSRECIFTKCTGDEAMYQDQAKFILPEINKLSADVKSGSITILFVSCAELFKEHLDAPLFPANVGGHCFMGKIPMDLLQLSWEKSMNLDSGERAEMLLTCIPAS</sequence>
<dbReference type="PANTHER" id="PTHR22597:SF22">
    <property type="entry name" value="POLYCOMB GROUP PROTEIN EMBRYONIC FLOWER 2-RELATED"/>
    <property type="match status" value="1"/>
</dbReference>
<dbReference type="GO" id="GO:0031490">
    <property type="term" value="F:chromatin DNA binding"/>
    <property type="evidence" value="ECO:0007669"/>
    <property type="project" value="TreeGrafter"/>
</dbReference>
<keyword evidence="5" id="KW-1185">Reference proteome</keyword>
<dbReference type="Pfam" id="PF24663">
    <property type="entry name" value="DUF7651"/>
    <property type="match status" value="1"/>
</dbReference>
<gene>
    <name evidence="4" type="ORF">SASPL_120914</name>
</gene>
<evidence type="ECO:0000256" key="2">
    <source>
        <dbReference type="ARBA" id="ARBA00023163"/>
    </source>
</evidence>
<comment type="caution">
    <text evidence="4">The sequence shown here is derived from an EMBL/GenBank/DDBJ whole genome shotgun (WGS) entry which is preliminary data.</text>
</comment>
<dbReference type="AlphaFoldDB" id="A0A8X8XQI6"/>
<evidence type="ECO:0000313" key="4">
    <source>
        <dbReference type="EMBL" id="KAG6418710.1"/>
    </source>
</evidence>
<evidence type="ECO:0000259" key="3">
    <source>
        <dbReference type="Pfam" id="PF24663"/>
    </source>
</evidence>
<evidence type="ECO:0000313" key="5">
    <source>
        <dbReference type="Proteomes" id="UP000298416"/>
    </source>
</evidence>
<dbReference type="EMBL" id="PNBA02000007">
    <property type="protein sequence ID" value="KAG6418710.1"/>
    <property type="molecule type" value="Genomic_DNA"/>
</dbReference>
<protein>
    <recommendedName>
        <fullName evidence="3">DUF7651 domain-containing protein</fullName>
    </recommendedName>
</protein>
<reference evidence="4" key="1">
    <citation type="submission" date="2018-01" db="EMBL/GenBank/DDBJ databases">
        <authorList>
            <person name="Mao J.F."/>
        </authorList>
    </citation>
    <scope>NUCLEOTIDE SEQUENCE</scope>
    <source>
        <strain evidence="4">Huo1</strain>
        <tissue evidence="4">Leaf</tissue>
    </source>
</reference>
<feature type="domain" description="DUF7651" evidence="3">
    <location>
        <begin position="36"/>
        <end position="146"/>
    </location>
</feature>
<keyword evidence="2" id="KW-0804">Transcription</keyword>
<proteinExistence type="predicted"/>
<organism evidence="4">
    <name type="scientific">Salvia splendens</name>
    <name type="common">Scarlet sage</name>
    <dbReference type="NCBI Taxonomy" id="180675"/>
    <lineage>
        <taxon>Eukaryota</taxon>
        <taxon>Viridiplantae</taxon>
        <taxon>Streptophyta</taxon>
        <taxon>Embryophyta</taxon>
        <taxon>Tracheophyta</taxon>
        <taxon>Spermatophyta</taxon>
        <taxon>Magnoliopsida</taxon>
        <taxon>eudicotyledons</taxon>
        <taxon>Gunneridae</taxon>
        <taxon>Pentapetalae</taxon>
        <taxon>asterids</taxon>
        <taxon>lamiids</taxon>
        <taxon>Lamiales</taxon>
        <taxon>Lamiaceae</taxon>
        <taxon>Nepetoideae</taxon>
        <taxon>Mentheae</taxon>
        <taxon>Salviinae</taxon>
        <taxon>Salvia</taxon>
        <taxon>Salvia subgen. Calosphace</taxon>
        <taxon>core Calosphace</taxon>
    </lineage>
</organism>
<accession>A0A8X8XQI6</accession>
<name>A0A8X8XQI6_SALSN</name>
<dbReference type="GO" id="GO:0005634">
    <property type="term" value="C:nucleus"/>
    <property type="evidence" value="ECO:0007669"/>
    <property type="project" value="TreeGrafter"/>
</dbReference>
<reference evidence="4" key="2">
    <citation type="submission" date="2020-08" db="EMBL/GenBank/DDBJ databases">
        <title>Plant Genome Project.</title>
        <authorList>
            <person name="Zhang R.-G."/>
        </authorList>
    </citation>
    <scope>NUCLEOTIDE SEQUENCE</scope>
    <source>
        <strain evidence="4">Huo1</strain>
        <tissue evidence="4">Leaf</tissue>
    </source>
</reference>
<keyword evidence="1" id="KW-0805">Transcription regulation</keyword>
<dbReference type="Proteomes" id="UP000298416">
    <property type="component" value="Unassembled WGS sequence"/>
</dbReference>
<evidence type="ECO:0000256" key="1">
    <source>
        <dbReference type="ARBA" id="ARBA00023015"/>
    </source>
</evidence>